<name>A0A6V7TQL0_MELEN</name>
<feature type="transmembrane region" description="Helical" evidence="4">
    <location>
        <begin position="338"/>
        <end position="358"/>
    </location>
</feature>
<dbReference type="OrthoDB" id="186786at2759"/>
<proteinExistence type="inferred from homology"/>
<comment type="caution">
    <text evidence="6">The sequence shown here is derived from an EMBL/GenBank/DDBJ whole genome shotgun (WGS) entry which is preliminary data.</text>
</comment>
<dbReference type="AlphaFoldDB" id="A0A6V7TQL0"/>
<keyword evidence="2" id="KW-0808">Transferase</keyword>
<evidence type="ECO:0000256" key="4">
    <source>
        <dbReference type="SAM" id="Phobius"/>
    </source>
</evidence>
<comment type="similarity">
    <text evidence="1">Belongs to the 1-acyl-sn-glycerol-3-phosphate acyltransferase family.</text>
</comment>
<feature type="transmembrane region" description="Helical" evidence="4">
    <location>
        <begin position="28"/>
        <end position="57"/>
    </location>
</feature>
<feature type="domain" description="Phospholipid/glycerol acyltransferase" evidence="5">
    <location>
        <begin position="101"/>
        <end position="225"/>
    </location>
</feature>
<sequence length="446" mass="53117">MWLRIILLKIINKILIGIREIIRPIRGFAFAIIVFGTSIFGNYIVTLFLPMITIFGMHREWRSLMDRAITFWMLIPLFFLHFIFRVKVKAIGDEIRLDEPSILILNHRTRLDWFYFWLVLWRMNPWLMTRNRIALKELLRHAPGAGFGMQGLLYVFLKRDFEIDSARMARAVDYYADMGQPYQILMFPEGTDKTAHTSAQSDRYADREGLPRLKHLLYPRTAGFVHLVQKMRQRNYLTSVYDVTVAYPCKEIVQNEAEMLFRGKLSSQVHYAIRRFDQNELPKMDEELHEWLLKIWADKEGRLNDFYNESSSTRRHLLQPGNGSTLNRIWIKDNWKQLGVKIFGFCFWCSVVPVWLFHLGFLPFVQIGFIFLLLNYLFIYSIYGGLDEMILSQWEKFKRRKIEKALKNIENGENLVNPHYQQPLYFTLYFPSIFFLKNRLLQGGVY</sequence>
<evidence type="ECO:0000259" key="5">
    <source>
        <dbReference type="SMART" id="SM00563"/>
    </source>
</evidence>
<accession>A0A6V7TQL0</accession>
<dbReference type="InterPro" id="IPR032098">
    <property type="entry name" value="Acyltransf_C"/>
</dbReference>
<dbReference type="Proteomes" id="UP000580250">
    <property type="component" value="Unassembled WGS sequence"/>
</dbReference>
<evidence type="ECO:0000256" key="1">
    <source>
        <dbReference type="ARBA" id="ARBA00008655"/>
    </source>
</evidence>
<keyword evidence="4" id="KW-0812">Transmembrane</keyword>
<dbReference type="Pfam" id="PF01553">
    <property type="entry name" value="Acyltransferase"/>
    <property type="match status" value="1"/>
</dbReference>
<evidence type="ECO:0000256" key="2">
    <source>
        <dbReference type="ARBA" id="ARBA00022679"/>
    </source>
</evidence>
<feature type="transmembrane region" description="Helical" evidence="4">
    <location>
        <begin position="364"/>
        <end position="386"/>
    </location>
</feature>
<dbReference type="SUPFAM" id="SSF69593">
    <property type="entry name" value="Glycerol-3-phosphate (1)-acyltransferase"/>
    <property type="match status" value="1"/>
</dbReference>
<dbReference type="PANTHER" id="PTHR10983">
    <property type="entry name" value="1-ACYLGLYCEROL-3-PHOSPHATE ACYLTRANSFERASE-RELATED"/>
    <property type="match status" value="1"/>
</dbReference>
<dbReference type="InterPro" id="IPR002123">
    <property type="entry name" value="Plipid/glycerol_acylTrfase"/>
</dbReference>
<dbReference type="CDD" id="cd07990">
    <property type="entry name" value="LPLAT_LCLAT1-like"/>
    <property type="match status" value="1"/>
</dbReference>
<evidence type="ECO:0000313" key="7">
    <source>
        <dbReference type="Proteomes" id="UP000580250"/>
    </source>
</evidence>
<dbReference type="SMART" id="SM00563">
    <property type="entry name" value="PlsC"/>
    <property type="match status" value="1"/>
</dbReference>
<feature type="transmembrane region" description="Helical" evidence="4">
    <location>
        <begin position="69"/>
        <end position="86"/>
    </location>
</feature>
<organism evidence="6 7">
    <name type="scientific">Meloidogyne enterolobii</name>
    <name type="common">Root-knot nematode worm</name>
    <name type="synonym">Meloidogyne mayaguensis</name>
    <dbReference type="NCBI Taxonomy" id="390850"/>
    <lineage>
        <taxon>Eukaryota</taxon>
        <taxon>Metazoa</taxon>
        <taxon>Ecdysozoa</taxon>
        <taxon>Nematoda</taxon>
        <taxon>Chromadorea</taxon>
        <taxon>Rhabditida</taxon>
        <taxon>Tylenchina</taxon>
        <taxon>Tylenchomorpha</taxon>
        <taxon>Tylenchoidea</taxon>
        <taxon>Meloidogynidae</taxon>
        <taxon>Meloidogyninae</taxon>
        <taxon>Meloidogyne</taxon>
    </lineage>
</organism>
<keyword evidence="3" id="KW-0012">Acyltransferase</keyword>
<reference evidence="6 7" key="1">
    <citation type="submission" date="2020-08" db="EMBL/GenBank/DDBJ databases">
        <authorList>
            <person name="Koutsovoulos G."/>
            <person name="Danchin GJ E."/>
        </authorList>
    </citation>
    <scope>NUCLEOTIDE SEQUENCE [LARGE SCALE GENOMIC DNA]</scope>
</reference>
<dbReference type="GO" id="GO:0016746">
    <property type="term" value="F:acyltransferase activity"/>
    <property type="evidence" value="ECO:0007669"/>
    <property type="project" value="UniProtKB-KW"/>
</dbReference>
<dbReference type="GO" id="GO:0005783">
    <property type="term" value="C:endoplasmic reticulum"/>
    <property type="evidence" value="ECO:0007669"/>
    <property type="project" value="TreeGrafter"/>
</dbReference>
<dbReference type="EMBL" id="CAJEWN010000009">
    <property type="protein sequence ID" value="CAD2130637.1"/>
    <property type="molecule type" value="Genomic_DNA"/>
</dbReference>
<evidence type="ECO:0000313" key="6">
    <source>
        <dbReference type="EMBL" id="CAD2130637.1"/>
    </source>
</evidence>
<evidence type="ECO:0000256" key="3">
    <source>
        <dbReference type="ARBA" id="ARBA00023315"/>
    </source>
</evidence>
<keyword evidence="4" id="KW-1133">Transmembrane helix</keyword>
<dbReference type="GO" id="GO:0036149">
    <property type="term" value="P:phosphatidylinositol acyl-chain remodeling"/>
    <property type="evidence" value="ECO:0007669"/>
    <property type="project" value="TreeGrafter"/>
</dbReference>
<keyword evidence="4" id="KW-0472">Membrane</keyword>
<gene>
    <name evidence="6" type="ORF">MENT_LOCUS3062</name>
</gene>
<dbReference type="PANTHER" id="PTHR10983:SF20">
    <property type="entry name" value="LYSOPHOSPHATIDYLINOSITOL ACYLTRANSFERASE 10"/>
    <property type="match status" value="1"/>
</dbReference>
<dbReference type="Pfam" id="PF16076">
    <property type="entry name" value="Acyltransf_C"/>
    <property type="match status" value="1"/>
</dbReference>
<protein>
    <recommendedName>
        <fullName evidence="5">Phospholipid/glycerol acyltransferase domain-containing protein</fullName>
    </recommendedName>
</protein>